<feature type="transmembrane region" description="Helical" evidence="1">
    <location>
        <begin position="29"/>
        <end position="48"/>
    </location>
</feature>
<evidence type="ECO:0000256" key="2">
    <source>
        <dbReference type="SAM" id="SignalP"/>
    </source>
</evidence>
<keyword evidence="1" id="KW-1133">Transmembrane helix</keyword>
<dbReference type="Proteomes" id="UP000198362">
    <property type="component" value="Unassembled WGS sequence"/>
</dbReference>
<evidence type="ECO:0008006" key="5">
    <source>
        <dbReference type="Google" id="ProtNLM"/>
    </source>
</evidence>
<name>A0A239N2X4_9ACTN</name>
<dbReference type="AlphaFoldDB" id="A0A239N2X4"/>
<organism evidence="3 4">
    <name type="scientific">Asanoa hainanensis</name>
    <dbReference type="NCBI Taxonomy" id="560556"/>
    <lineage>
        <taxon>Bacteria</taxon>
        <taxon>Bacillati</taxon>
        <taxon>Actinomycetota</taxon>
        <taxon>Actinomycetes</taxon>
        <taxon>Micromonosporales</taxon>
        <taxon>Micromonosporaceae</taxon>
        <taxon>Asanoa</taxon>
    </lineage>
</organism>
<keyword evidence="2" id="KW-0732">Signal</keyword>
<dbReference type="EMBL" id="FZPH01000007">
    <property type="protein sequence ID" value="SNT49367.1"/>
    <property type="molecule type" value="Genomic_DNA"/>
</dbReference>
<keyword evidence="4" id="KW-1185">Reference proteome</keyword>
<reference evidence="3 4" key="1">
    <citation type="submission" date="2017-06" db="EMBL/GenBank/DDBJ databases">
        <authorList>
            <person name="Kim H.J."/>
            <person name="Triplett B.A."/>
        </authorList>
    </citation>
    <scope>NUCLEOTIDE SEQUENCE [LARGE SCALE GENOMIC DNA]</scope>
    <source>
        <strain evidence="3 4">CGMCC 4.5593</strain>
    </source>
</reference>
<proteinExistence type="predicted"/>
<evidence type="ECO:0000256" key="1">
    <source>
        <dbReference type="SAM" id="Phobius"/>
    </source>
</evidence>
<keyword evidence="1" id="KW-0812">Transmembrane</keyword>
<protein>
    <recommendedName>
        <fullName evidence="5">MYXO-CTERM domain-containing protein</fullName>
    </recommendedName>
</protein>
<accession>A0A239N2X4</accession>
<feature type="signal peptide" evidence="2">
    <location>
        <begin position="1"/>
        <end position="18"/>
    </location>
</feature>
<sequence length="53" mass="5572">MRTRWTAIWILASLSVVAAVATTVSSVPPWTKVLVGAVALGFLTLAITSTKKS</sequence>
<evidence type="ECO:0000313" key="3">
    <source>
        <dbReference type="EMBL" id="SNT49367.1"/>
    </source>
</evidence>
<evidence type="ECO:0000313" key="4">
    <source>
        <dbReference type="Proteomes" id="UP000198362"/>
    </source>
</evidence>
<keyword evidence="1" id="KW-0472">Membrane</keyword>
<gene>
    <name evidence="3" type="ORF">SAMN05421812_107197</name>
</gene>
<feature type="chain" id="PRO_5039092084" description="MYXO-CTERM domain-containing protein" evidence="2">
    <location>
        <begin position="19"/>
        <end position="53"/>
    </location>
</feature>